<keyword evidence="3 9" id="KW-0812">Transmembrane</keyword>
<protein>
    <recommendedName>
        <fullName evidence="7">H(+)/Pi cotransporter</fullName>
    </recommendedName>
</protein>
<dbReference type="OrthoDB" id="3936150at2759"/>
<reference evidence="12" key="1">
    <citation type="journal article" date="2016" name="Nature">
        <title>The genome of the seagrass Zostera marina reveals angiosperm adaptation to the sea.</title>
        <authorList>
            <person name="Olsen J.L."/>
            <person name="Rouze P."/>
            <person name="Verhelst B."/>
            <person name="Lin Y.-C."/>
            <person name="Bayer T."/>
            <person name="Collen J."/>
            <person name="Dattolo E."/>
            <person name="De Paoli E."/>
            <person name="Dittami S."/>
            <person name="Maumus F."/>
            <person name="Michel G."/>
            <person name="Kersting A."/>
            <person name="Lauritano C."/>
            <person name="Lohaus R."/>
            <person name="Toepel M."/>
            <person name="Tonon T."/>
            <person name="Vanneste K."/>
            <person name="Amirebrahimi M."/>
            <person name="Brakel J."/>
            <person name="Bostroem C."/>
            <person name="Chovatia M."/>
            <person name="Grimwood J."/>
            <person name="Jenkins J.W."/>
            <person name="Jueterbock A."/>
            <person name="Mraz A."/>
            <person name="Stam W.T."/>
            <person name="Tice H."/>
            <person name="Bornberg-Bauer E."/>
            <person name="Green P.J."/>
            <person name="Pearson G.A."/>
            <person name="Procaccini G."/>
            <person name="Duarte C.M."/>
            <person name="Schmutz J."/>
            <person name="Reusch T.B.H."/>
            <person name="Van de Peer Y."/>
        </authorList>
    </citation>
    <scope>NUCLEOTIDE SEQUENCE [LARGE SCALE GENOMIC DNA]</scope>
    <source>
        <strain evidence="12">cv. Finnish</strain>
    </source>
</reference>
<feature type="transmembrane region" description="Helical" evidence="9">
    <location>
        <begin position="171"/>
        <end position="196"/>
    </location>
</feature>
<evidence type="ECO:0000313" key="12">
    <source>
        <dbReference type="Proteomes" id="UP000036987"/>
    </source>
</evidence>
<dbReference type="InterPro" id="IPR005828">
    <property type="entry name" value="MFS_sugar_transport-like"/>
</dbReference>
<feature type="transmembrane region" description="Helical" evidence="9">
    <location>
        <begin position="208"/>
        <end position="229"/>
    </location>
</feature>
<evidence type="ECO:0000256" key="6">
    <source>
        <dbReference type="ARBA" id="ARBA00023136"/>
    </source>
</evidence>
<dbReference type="PROSITE" id="PS00217">
    <property type="entry name" value="SUGAR_TRANSPORT_2"/>
    <property type="match status" value="1"/>
</dbReference>
<keyword evidence="5 9" id="KW-1133">Transmembrane helix</keyword>
<dbReference type="InterPro" id="IPR036259">
    <property type="entry name" value="MFS_trans_sf"/>
</dbReference>
<keyword evidence="4" id="KW-0769">Symport</keyword>
<dbReference type="Proteomes" id="UP000036987">
    <property type="component" value="Unassembled WGS sequence"/>
</dbReference>
<evidence type="ECO:0000256" key="9">
    <source>
        <dbReference type="SAM" id="Phobius"/>
    </source>
</evidence>
<comment type="subcellular location">
    <subcellularLocation>
        <location evidence="1">Membrane</location>
        <topology evidence="1">Multi-pass membrane protein</topology>
    </subcellularLocation>
</comment>
<keyword evidence="2" id="KW-0592">Phosphate transport</keyword>
<dbReference type="PROSITE" id="PS50850">
    <property type="entry name" value="MFS"/>
    <property type="match status" value="1"/>
</dbReference>
<dbReference type="PANTHER" id="PTHR24064">
    <property type="entry name" value="SOLUTE CARRIER FAMILY 22 MEMBER"/>
    <property type="match status" value="1"/>
</dbReference>
<comment type="similarity">
    <text evidence="8">Belongs to the major facilitator superfamily. Phosphate:H(+) symporter (TC 2.A.1.9) family.</text>
</comment>
<evidence type="ECO:0000256" key="2">
    <source>
        <dbReference type="ARBA" id="ARBA00022592"/>
    </source>
</evidence>
<evidence type="ECO:0000256" key="8">
    <source>
        <dbReference type="ARBA" id="ARBA00044504"/>
    </source>
</evidence>
<feature type="transmembrane region" description="Helical" evidence="9">
    <location>
        <begin position="362"/>
        <end position="385"/>
    </location>
</feature>
<feature type="transmembrane region" description="Helical" evidence="9">
    <location>
        <begin position="416"/>
        <end position="438"/>
    </location>
</feature>
<keyword evidence="6 9" id="KW-0472">Membrane</keyword>
<keyword evidence="2" id="KW-0813">Transport</keyword>
<dbReference type="GO" id="GO:0006817">
    <property type="term" value="P:phosphate ion transport"/>
    <property type="evidence" value="ECO:0007669"/>
    <property type="project" value="UniProtKB-KW"/>
</dbReference>
<evidence type="ECO:0000256" key="7">
    <source>
        <dbReference type="ARBA" id="ARBA00032043"/>
    </source>
</evidence>
<evidence type="ECO:0000256" key="4">
    <source>
        <dbReference type="ARBA" id="ARBA00022847"/>
    </source>
</evidence>
<evidence type="ECO:0000256" key="5">
    <source>
        <dbReference type="ARBA" id="ARBA00022989"/>
    </source>
</evidence>
<evidence type="ECO:0000256" key="3">
    <source>
        <dbReference type="ARBA" id="ARBA00022692"/>
    </source>
</evidence>
<feature type="transmembrane region" description="Helical" evidence="9">
    <location>
        <begin position="117"/>
        <end position="137"/>
    </location>
</feature>
<dbReference type="InterPro" id="IPR005829">
    <property type="entry name" value="Sugar_transporter_CS"/>
</dbReference>
<evidence type="ECO:0000256" key="1">
    <source>
        <dbReference type="ARBA" id="ARBA00004141"/>
    </source>
</evidence>
<feature type="transmembrane region" description="Helical" evidence="9">
    <location>
        <begin position="476"/>
        <end position="495"/>
    </location>
</feature>
<sequence length="514" mass="56618">MESNDYHATNLSTVLLVDEERGEEDFGSDSEKERIGIDEILTVYTGEFGKWQKIHFVLTSLAWALEALHTMVMIFTDQEPFTSTPNICDVEPSFRNWSQGSGSSTVSEFGLVCGKKYQVGLVQSMFFAGCMIGSGIFGHLSDSFMGRKGCLTVVSLMNFMFGFLTAFSQQYWVYCLLRFLTGISTGGVGLCAFVLATEPIGPSKRGQAGMSTFYFFSMGFIIVAGMGYVCQSSWRLLYVVTSIPSLLFLLFVLPFISESPRWYLVKGKLSETMVVMNAIARTNGKPDIPARVIPHMDNDDDDDDYEEINQKNTTAKVSFTILDVIRSPVTRWRLILAVAINFMCSIVYYGLSLNVINLKTNIYFSVVLNSLAEIPAYMLTTCLLGTFGRKPLTIGSLWLSGVFCIAGSLMGTTGKMKMVCGMLGIFGISGTYNLLFVYTTELFPTVVRNTALGCISQASQMGAILAPIVVLMGETLPFQVFGLCGIVGGIIAFYLPETKDKPLYDTIAGMEFKV</sequence>
<dbReference type="AlphaFoldDB" id="A0A0K9PCE1"/>
<feature type="transmembrane region" description="Helical" evidence="9">
    <location>
        <begin position="334"/>
        <end position="356"/>
    </location>
</feature>
<feature type="domain" description="Major facilitator superfamily (MFS) profile" evidence="10">
    <location>
        <begin position="55"/>
        <end position="500"/>
    </location>
</feature>
<feature type="transmembrane region" description="Helical" evidence="9">
    <location>
        <begin position="235"/>
        <end position="256"/>
    </location>
</feature>
<feature type="transmembrane region" description="Helical" evidence="9">
    <location>
        <begin position="392"/>
        <end position="410"/>
    </location>
</feature>
<organism evidence="11 12">
    <name type="scientific">Zostera marina</name>
    <name type="common">Eelgrass</name>
    <dbReference type="NCBI Taxonomy" id="29655"/>
    <lineage>
        <taxon>Eukaryota</taxon>
        <taxon>Viridiplantae</taxon>
        <taxon>Streptophyta</taxon>
        <taxon>Embryophyta</taxon>
        <taxon>Tracheophyta</taxon>
        <taxon>Spermatophyta</taxon>
        <taxon>Magnoliopsida</taxon>
        <taxon>Liliopsida</taxon>
        <taxon>Zosteraceae</taxon>
        <taxon>Zostera</taxon>
    </lineage>
</organism>
<name>A0A0K9PCE1_ZOSMR</name>
<dbReference type="STRING" id="29655.A0A0K9PCE1"/>
<dbReference type="EMBL" id="LFYR01000958">
    <property type="protein sequence ID" value="KMZ66728.1"/>
    <property type="molecule type" value="Genomic_DNA"/>
</dbReference>
<comment type="caution">
    <text evidence="11">The sequence shown here is derived from an EMBL/GenBank/DDBJ whole genome shotgun (WGS) entry which is preliminary data.</text>
</comment>
<dbReference type="OMA" id="RIIYCTL"/>
<dbReference type="GO" id="GO:0015293">
    <property type="term" value="F:symporter activity"/>
    <property type="evidence" value="ECO:0007669"/>
    <property type="project" value="UniProtKB-KW"/>
</dbReference>
<dbReference type="GO" id="GO:0016020">
    <property type="term" value="C:membrane"/>
    <property type="evidence" value="ECO:0007669"/>
    <property type="project" value="UniProtKB-SubCell"/>
</dbReference>
<accession>A0A0K9PCE1</accession>
<evidence type="ECO:0000259" key="10">
    <source>
        <dbReference type="PROSITE" id="PS50850"/>
    </source>
</evidence>
<dbReference type="Pfam" id="PF00083">
    <property type="entry name" value="Sugar_tr"/>
    <property type="match status" value="1"/>
</dbReference>
<keyword evidence="12" id="KW-1185">Reference proteome</keyword>
<gene>
    <name evidence="11" type="ORF">ZOSMA_28G00880</name>
</gene>
<evidence type="ECO:0000313" key="11">
    <source>
        <dbReference type="EMBL" id="KMZ66728.1"/>
    </source>
</evidence>
<dbReference type="SUPFAM" id="SSF103473">
    <property type="entry name" value="MFS general substrate transporter"/>
    <property type="match status" value="1"/>
</dbReference>
<dbReference type="Gene3D" id="1.20.1250.20">
    <property type="entry name" value="MFS general substrate transporter like domains"/>
    <property type="match status" value="1"/>
</dbReference>
<feature type="transmembrane region" description="Helical" evidence="9">
    <location>
        <begin position="149"/>
        <end position="165"/>
    </location>
</feature>
<dbReference type="InterPro" id="IPR020846">
    <property type="entry name" value="MFS_dom"/>
</dbReference>
<proteinExistence type="inferred from homology"/>